<evidence type="ECO:0000256" key="1">
    <source>
        <dbReference type="ARBA" id="ARBA00022801"/>
    </source>
</evidence>
<dbReference type="RefSeq" id="WP_133581642.1">
    <property type="nucleotide sequence ID" value="NZ_SNYJ01000017.1"/>
</dbReference>
<gene>
    <name evidence="3" type="ORF">EV213_11770</name>
</gene>
<reference evidence="3 4" key="1">
    <citation type="submission" date="2019-03" db="EMBL/GenBank/DDBJ databases">
        <title>Genomic Encyclopedia of Type Strains, Phase IV (KMG-IV): sequencing the most valuable type-strain genomes for metagenomic binning, comparative biology and taxonomic classification.</title>
        <authorList>
            <person name="Goeker M."/>
        </authorList>
    </citation>
    <scope>NUCLEOTIDE SEQUENCE [LARGE SCALE GENOMIC DNA]</scope>
    <source>
        <strain evidence="3 4">DSM 28697</strain>
    </source>
</reference>
<dbReference type="OrthoDB" id="511483at2"/>
<dbReference type="Pfam" id="PF00293">
    <property type="entry name" value="NUDIX"/>
    <property type="match status" value="1"/>
</dbReference>
<dbReference type="PROSITE" id="PS51462">
    <property type="entry name" value="NUDIX"/>
    <property type="match status" value="1"/>
</dbReference>
<sequence length="127" mass="13925">MRERAAVIIIEKEQVALIRRVREGATYYVFPGGGVEAGETTEQAAKRDAFEELGVTVQISSTLTTIESNGNETYYFAQIIEGAFGTGTGKEFTEGRGSYEPVWVELSVLSKLDVRPVDVAEMVKTLV</sequence>
<evidence type="ECO:0000259" key="2">
    <source>
        <dbReference type="PROSITE" id="PS51462"/>
    </source>
</evidence>
<dbReference type="GO" id="GO:0016787">
    <property type="term" value="F:hydrolase activity"/>
    <property type="evidence" value="ECO:0007669"/>
    <property type="project" value="UniProtKB-KW"/>
</dbReference>
<comment type="caution">
    <text evidence="3">The sequence shown here is derived from an EMBL/GenBank/DDBJ whole genome shotgun (WGS) entry which is preliminary data.</text>
</comment>
<dbReference type="InterPro" id="IPR000086">
    <property type="entry name" value="NUDIX_hydrolase_dom"/>
</dbReference>
<dbReference type="PANTHER" id="PTHR43736">
    <property type="entry name" value="ADP-RIBOSE PYROPHOSPHATASE"/>
    <property type="match status" value="1"/>
</dbReference>
<evidence type="ECO:0000313" key="3">
    <source>
        <dbReference type="EMBL" id="TDQ36606.1"/>
    </source>
</evidence>
<dbReference type="InterPro" id="IPR015797">
    <property type="entry name" value="NUDIX_hydrolase-like_dom_sf"/>
</dbReference>
<dbReference type="CDD" id="cd04669">
    <property type="entry name" value="NUDIX_Hydrolase"/>
    <property type="match status" value="1"/>
</dbReference>
<organism evidence="3 4">
    <name type="scientific">Aureibacillus halotolerans</name>
    <dbReference type="NCBI Taxonomy" id="1508390"/>
    <lineage>
        <taxon>Bacteria</taxon>
        <taxon>Bacillati</taxon>
        <taxon>Bacillota</taxon>
        <taxon>Bacilli</taxon>
        <taxon>Bacillales</taxon>
        <taxon>Bacillaceae</taxon>
        <taxon>Aureibacillus</taxon>
    </lineage>
</organism>
<protein>
    <submittedName>
        <fullName evidence="3">Mutator protein MutT</fullName>
    </submittedName>
</protein>
<name>A0A4R6TU09_9BACI</name>
<dbReference type="SUPFAM" id="SSF55811">
    <property type="entry name" value="Nudix"/>
    <property type="match status" value="1"/>
</dbReference>
<dbReference type="Proteomes" id="UP000295632">
    <property type="component" value="Unassembled WGS sequence"/>
</dbReference>
<dbReference type="Gene3D" id="3.90.79.10">
    <property type="entry name" value="Nucleoside Triphosphate Pyrophosphohydrolase"/>
    <property type="match status" value="1"/>
</dbReference>
<evidence type="ECO:0000313" key="4">
    <source>
        <dbReference type="Proteomes" id="UP000295632"/>
    </source>
</evidence>
<keyword evidence="4" id="KW-1185">Reference proteome</keyword>
<dbReference type="AlphaFoldDB" id="A0A4R6TU09"/>
<dbReference type="PANTHER" id="PTHR43736:SF2">
    <property type="entry name" value="MUTT_NUDIX FAMILY PROTEIN"/>
    <property type="match status" value="1"/>
</dbReference>
<keyword evidence="1" id="KW-0378">Hydrolase</keyword>
<feature type="domain" description="Nudix hydrolase" evidence="2">
    <location>
        <begin position="1"/>
        <end position="127"/>
    </location>
</feature>
<proteinExistence type="predicted"/>
<accession>A0A4R6TU09</accession>
<dbReference type="InterPro" id="IPR020476">
    <property type="entry name" value="Nudix_hydrolase"/>
</dbReference>
<dbReference type="PRINTS" id="PR00502">
    <property type="entry name" value="NUDIXFAMILY"/>
</dbReference>
<dbReference type="EMBL" id="SNYJ01000017">
    <property type="protein sequence ID" value="TDQ36606.1"/>
    <property type="molecule type" value="Genomic_DNA"/>
</dbReference>